<dbReference type="Proteomes" id="UP000499080">
    <property type="component" value="Unassembled WGS sequence"/>
</dbReference>
<evidence type="ECO:0000313" key="2">
    <source>
        <dbReference type="EMBL" id="GBO33872.1"/>
    </source>
</evidence>
<sequence>WPDGRLRSQMVPGSNIDYTEDLLWAWCILNLTLKVKCLPTGVTQKPG</sequence>
<comment type="caution">
    <text evidence="2">The sequence shown here is derived from an EMBL/GenBank/DDBJ whole genome shotgun (WGS) entry which is preliminary data.</text>
</comment>
<reference evidence="2 3" key="1">
    <citation type="journal article" date="2019" name="Sci. Rep.">
        <title>Orb-weaving spider Araneus ventricosus genome elucidates the spidroin gene catalogue.</title>
        <authorList>
            <person name="Kono N."/>
            <person name="Nakamura H."/>
            <person name="Ohtoshi R."/>
            <person name="Moran D.A.P."/>
            <person name="Shinohara A."/>
            <person name="Yoshida Y."/>
            <person name="Fujiwara M."/>
            <person name="Mori M."/>
            <person name="Tomita M."/>
            <person name="Arakawa K."/>
        </authorList>
    </citation>
    <scope>NUCLEOTIDE SEQUENCE [LARGE SCALE GENOMIC DNA]</scope>
</reference>
<proteinExistence type="predicted"/>
<name>A0A4Y2WA63_ARAVE</name>
<organism evidence="2 3">
    <name type="scientific">Araneus ventricosus</name>
    <name type="common">Orbweaver spider</name>
    <name type="synonym">Epeira ventricosa</name>
    <dbReference type="NCBI Taxonomy" id="182803"/>
    <lineage>
        <taxon>Eukaryota</taxon>
        <taxon>Metazoa</taxon>
        <taxon>Ecdysozoa</taxon>
        <taxon>Arthropoda</taxon>
        <taxon>Chelicerata</taxon>
        <taxon>Arachnida</taxon>
        <taxon>Araneae</taxon>
        <taxon>Araneomorphae</taxon>
        <taxon>Entelegynae</taxon>
        <taxon>Araneoidea</taxon>
        <taxon>Araneidae</taxon>
        <taxon>Araneus</taxon>
    </lineage>
</organism>
<dbReference type="EMBL" id="BGPR01057575">
    <property type="protein sequence ID" value="GBO33871.1"/>
    <property type="molecule type" value="Genomic_DNA"/>
</dbReference>
<accession>A0A4Y2WA63</accession>
<protein>
    <submittedName>
        <fullName evidence="2">Uncharacterized protein</fullName>
    </submittedName>
</protein>
<evidence type="ECO:0000313" key="1">
    <source>
        <dbReference type="EMBL" id="GBO33871.1"/>
    </source>
</evidence>
<dbReference type="EMBL" id="BGPR01057576">
    <property type="protein sequence ID" value="GBO33872.1"/>
    <property type="molecule type" value="Genomic_DNA"/>
</dbReference>
<keyword evidence="3" id="KW-1185">Reference proteome</keyword>
<dbReference type="AlphaFoldDB" id="A0A4Y2WA63"/>
<evidence type="ECO:0000313" key="3">
    <source>
        <dbReference type="Proteomes" id="UP000499080"/>
    </source>
</evidence>
<feature type="non-terminal residue" evidence="2">
    <location>
        <position position="1"/>
    </location>
</feature>
<gene>
    <name evidence="2" type="ORF">AVEN_124325_1</name>
    <name evidence="1" type="ORF">AVEN_46031_1</name>
</gene>